<dbReference type="Proteomes" id="UP000324222">
    <property type="component" value="Unassembled WGS sequence"/>
</dbReference>
<accession>A0A5B7DWU4</accession>
<proteinExistence type="predicted"/>
<sequence length="61" mass="6840">MRGQWYLFAHFSNHGWARQDGAKQADLKGEGSDGLPYSQEFQSSLKVSSPYCADNKASAWK</sequence>
<protein>
    <submittedName>
        <fullName evidence="1">Uncharacterized protein</fullName>
    </submittedName>
</protein>
<organism evidence="1 2">
    <name type="scientific">Portunus trituberculatus</name>
    <name type="common">Swimming crab</name>
    <name type="synonym">Neptunus trituberculatus</name>
    <dbReference type="NCBI Taxonomy" id="210409"/>
    <lineage>
        <taxon>Eukaryota</taxon>
        <taxon>Metazoa</taxon>
        <taxon>Ecdysozoa</taxon>
        <taxon>Arthropoda</taxon>
        <taxon>Crustacea</taxon>
        <taxon>Multicrustacea</taxon>
        <taxon>Malacostraca</taxon>
        <taxon>Eumalacostraca</taxon>
        <taxon>Eucarida</taxon>
        <taxon>Decapoda</taxon>
        <taxon>Pleocyemata</taxon>
        <taxon>Brachyura</taxon>
        <taxon>Eubrachyura</taxon>
        <taxon>Portunoidea</taxon>
        <taxon>Portunidae</taxon>
        <taxon>Portuninae</taxon>
        <taxon>Portunus</taxon>
    </lineage>
</organism>
<reference evidence="1 2" key="1">
    <citation type="submission" date="2019-05" db="EMBL/GenBank/DDBJ databases">
        <title>Another draft genome of Portunus trituberculatus and its Hox gene families provides insights of decapod evolution.</title>
        <authorList>
            <person name="Jeong J.-H."/>
            <person name="Song I."/>
            <person name="Kim S."/>
            <person name="Choi T."/>
            <person name="Kim D."/>
            <person name="Ryu S."/>
            <person name="Kim W."/>
        </authorList>
    </citation>
    <scope>NUCLEOTIDE SEQUENCE [LARGE SCALE GENOMIC DNA]</scope>
    <source>
        <tissue evidence="1">Muscle</tissue>
    </source>
</reference>
<dbReference type="EMBL" id="VSRR010001467">
    <property type="protein sequence ID" value="MPC25466.1"/>
    <property type="molecule type" value="Genomic_DNA"/>
</dbReference>
<name>A0A5B7DWU4_PORTR</name>
<evidence type="ECO:0000313" key="1">
    <source>
        <dbReference type="EMBL" id="MPC25466.1"/>
    </source>
</evidence>
<dbReference type="AlphaFoldDB" id="A0A5B7DWU4"/>
<comment type="caution">
    <text evidence="1">The sequence shown here is derived from an EMBL/GenBank/DDBJ whole genome shotgun (WGS) entry which is preliminary data.</text>
</comment>
<evidence type="ECO:0000313" key="2">
    <source>
        <dbReference type="Proteomes" id="UP000324222"/>
    </source>
</evidence>
<keyword evidence="2" id="KW-1185">Reference proteome</keyword>
<gene>
    <name evidence="1" type="ORF">E2C01_018582</name>
</gene>